<gene>
    <name evidence="2" type="ORF">CGERO_08475</name>
</gene>
<organism evidence="2 3">
    <name type="scientific">Corynebacterium gerontici</name>
    <dbReference type="NCBI Taxonomy" id="2079234"/>
    <lineage>
        <taxon>Bacteria</taxon>
        <taxon>Bacillati</taxon>
        <taxon>Actinomycetota</taxon>
        <taxon>Actinomycetes</taxon>
        <taxon>Mycobacteriales</taxon>
        <taxon>Corynebacteriaceae</taxon>
        <taxon>Corynebacterium</taxon>
    </lineage>
</organism>
<dbReference type="KEGG" id="cgk:CGERO_08475"/>
<dbReference type="EMBL" id="CP033897">
    <property type="protein sequence ID" value="AZA11987.1"/>
    <property type="molecule type" value="Genomic_DNA"/>
</dbReference>
<keyword evidence="3" id="KW-1185">Reference proteome</keyword>
<reference evidence="2 3" key="1">
    <citation type="submission" date="2018-11" db="EMBL/GenBank/DDBJ databases">
        <authorList>
            <person name="Kleinhagauer T."/>
            <person name="Glaeser S.P."/>
            <person name="Spergser J."/>
            <person name="Ruckert C."/>
            <person name="Kaempfer P."/>
            <person name="Busse H.-J."/>
        </authorList>
    </citation>
    <scope>NUCLEOTIDE SEQUENCE [LARGE SCALE GENOMIC DNA]</scope>
    <source>
        <strain evidence="2 3">W8</strain>
    </source>
</reference>
<protein>
    <submittedName>
        <fullName evidence="2">Uncharacterized protein</fullName>
    </submittedName>
</protein>
<name>A0A3G6J1U4_9CORY</name>
<dbReference type="RefSeq" id="WP_123934998.1">
    <property type="nucleotide sequence ID" value="NZ_CP033897.1"/>
</dbReference>
<feature type="region of interest" description="Disordered" evidence="1">
    <location>
        <begin position="57"/>
        <end position="86"/>
    </location>
</feature>
<accession>A0A3G6J1U4</accession>
<dbReference type="AlphaFoldDB" id="A0A3G6J1U4"/>
<dbReference type="Proteomes" id="UP000271587">
    <property type="component" value="Chromosome"/>
</dbReference>
<evidence type="ECO:0000256" key="1">
    <source>
        <dbReference type="SAM" id="MobiDB-lite"/>
    </source>
</evidence>
<sequence length="86" mass="9314">MSISRVFDAYLSNSDVPAVESTFGELHFEYACEAVAEGRAAEALARAVDIAAAELGSSDSDCWQERSREPARWLRPPGEHADGGEK</sequence>
<feature type="compositionally biased region" description="Basic and acidic residues" evidence="1">
    <location>
        <begin position="63"/>
        <end position="86"/>
    </location>
</feature>
<evidence type="ECO:0000313" key="2">
    <source>
        <dbReference type="EMBL" id="AZA11987.1"/>
    </source>
</evidence>
<evidence type="ECO:0000313" key="3">
    <source>
        <dbReference type="Proteomes" id="UP000271587"/>
    </source>
</evidence>
<proteinExistence type="predicted"/>